<organism evidence="2">
    <name type="scientific">Melibe leonina</name>
    <name type="common">Hooded nudibranch</name>
    <name type="synonym">Chioraera leonina</name>
    <dbReference type="NCBI Taxonomy" id="76178"/>
    <lineage>
        <taxon>Eukaryota</taxon>
        <taxon>Metazoa</taxon>
        <taxon>Spiralia</taxon>
        <taxon>Lophotrochozoa</taxon>
        <taxon>Mollusca</taxon>
        <taxon>Gastropoda</taxon>
        <taxon>Heterobranchia</taxon>
        <taxon>Euthyneura</taxon>
        <taxon>Nudipleura</taxon>
        <taxon>Nudibranchia</taxon>
        <taxon>Cladobranchia</taxon>
        <taxon>Dendronotoidea</taxon>
        <taxon>Dendronotidae</taxon>
        <taxon>Melibe</taxon>
    </lineage>
</organism>
<protein>
    <submittedName>
        <fullName evidence="2">ATP synthase F0 subunit 8</fullName>
    </submittedName>
</protein>
<proteinExistence type="predicted"/>
<gene>
    <name evidence="2" type="primary">ATP8</name>
</gene>
<keyword evidence="2" id="KW-0496">Mitochondrion</keyword>
<feature type="chain" id="PRO_5002508800" evidence="1">
    <location>
        <begin position="27"/>
        <end position="58"/>
    </location>
</feature>
<name>A0A0F6QHK0_MELLB</name>
<dbReference type="CTD" id="4509"/>
<evidence type="ECO:0000313" key="2">
    <source>
        <dbReference type="EMBL" id="AKE07277.1"/>
    </source>
</evidence>
<dbReference type="GeneID" id="24251376"/>
<dbReference type="EMBL" id="KP764764">
    <property type="protein sequence ID" value="AKE07277.1"/>
    <property type="molecule type" value="Genomic_DNA"/>
</dbReference>
<accession>A0A0F6QHK0</accession>
<geneLocation type="mitochondrion" evidence="2"/>
<dbReference type="AlphaFoldDB" id="A0A0F6QHK0"/>
<reference evidence="2" key="1">
    <citation type="submission" date="2015-02" db="EMBL/GenBank/DDBJ databases">
        <title>The mitochondrial genomes of the nudibranch mollusks, Melibe leonina and Tritonia diomedea, and their impact on gastropod phylogeny.</title>
        <authorList>
            <person name="Sevigny J.L."/>
            <person name="Kirouac L.E."/>
            <person name="Thomas W.K."/>
            <person name="Ramsdell J.S."/>
            <person name="Lawlor K.E."/>
            <person name="Sharifi O."/>
            <person name="Grewal S."/>
            <person name="Baysdorfer C."/>
            <person name="Curr K."/>
            <person name="Naimie A.A."/>
            <person name="Okamoto K."/>
            <person name="Murray J.A."/>
            <person name="Newcomb J.M."/>
        </authorList>
    </citation>
    <scope>NUCLEOTIDE SEQUENCE</scope>
</reference>
<sequence length="58" mass="6503">MPQLSPMMGFIMFLVVLSMAYLFSSGVSKTSCRTTPSKAVKSSRGPFSLFYMKWQKNA</sequence>
<dbReference type="RefSeq" id="YP_009136672.1">
    <property type="nucleotide sequence ID" value="NC_026987.1"/>
</dbReference>
<feature type="signal peptide" evidence="1">
    <location>
        <begin position="1"/>
        <end position="26"/>
    </location>
</feature>
<evidence type="ECO:0000256" key="1">
    <source>
        <dbReference type="SAM" id="SignalP"/>
    </source>
</evidence>
<keyword evidence="1" id="KW-0732">Signal</keyword>